<comment type="caution">
    <text evidence="1">The sequence shown here is derived from an EMBL/GenBank/DDBJ whole genome shotgun (WGS) entry which is preliminary data.</text>
</comment>
<dbReference type="Proteomes" id="UP000828390">
    <property type="component" value="Unassembled WGS sequence"/>
</dbReference>
<evidence type="ECO:0000313" key="1">
    <source>
        <dbReference type="EMBL" id="KAH3878599.1"/>
    </source>
</evidence>
<accession>A0A9D4MMF0</accession>
<reference evidence="1" key="1">
    <citation type="journal article" date="2019" name="bioRxiv">
        <title>The Genome of the Zebra Mussel, Dreissena polymorpha: A Resource for Invasive Species Research.</title>
        <authorList>
            <person name="McCartney M.A."/>
            <person name="Auch B."/>
            <person name="Kono T."/>
            <person name="Mallez S."/>
            <person name="Zhang Y."/>
            <person name="Obille A."/>
            <person name="Becker A."/>
            <person name="Abrahante J.E."/>
            <person name="Garbe J."/>
            <person name="Badalamenti J.P."/>
            <person name="Herman A."/>
            <person name="Mangelson H."/>
            <person name="Liachko I."/>
            <person name="Sullivan S."/>
            <person name="Sone E.D."/>
            <person name="Koren S."/>
            <person name="Silverstein K.A.T."/>
            <person name="Beckman K.B."/>
            <person name="Gohl D.M."/>
        </authorList>
    </citation>
    <scope>NUCLEOTIDE SEQUENCE</scope>
    <source>
        <strain evidence="1">Duluth1</strain>
        <tissue evidence="1">Whole animal</tissue>
    </source>
</reference>
<evidence type="ECO:0000313" key="2">
    <source>
        <dbReference type="Proteomes" id="UP000828390"/>
    </source>
</evidence>
<dbReference type="EMBL" id="JAIWYP010000001">
    <property type="protein sequence ID" value="KAH3878599.1"/>
    <property type="molecule type" value="Genomic_DNA"/>
</dbReference>
<organism evidence="1 2">
    <name type="scientific">Dreissena polymorpha</name>
    <name type="common">Zebra mussel</name>
    <name type="synonym">Mytilus polymorpha</name>
    <dbReference type="NCBI Taxonomy" id="45954"/>
    <lineage>
        <taxon>Eukaryota</taxon>
        <taxon>Metazoa</taxon>
        <taxon>Spiralia</taxon>
        <taxon>Lophotrochozoa</taxon>
        <taxon>Mollusca</taxon>
        <taxon>Bivalvia</taxon>
        <taxon>Autobranchia</taxon>
        <taxon>Heteroconchia</taxon>
        <taxon>Euheterodonta</taxon>
        <taxon>Imparidentia</taxon>
        <taxon>Neoheterodontei</taxon>
        <taxon>Myida</taxon>
        <taxon>Dreissenoidea</taxon>
        <taxon>Dreissenidae</taxon>
        <taxon>Dreissena</taxon>
    </lineage>
</organism>
<keyword evidence="2" id="KW-1185">Reference proteome</keyword>
<name>A0A9D4MMF0_DREPO</name>
<sequence>MGPVMVMDLISNSTYRRCDIPRYEIHASAAACSSSEVTWATDNEVQLFCWDTEQQIEPFELCDREAVKIVMANVYRLDDDRIMTTGKGDNYDFRVSTPCTGAPMERFSTQPAITSGNTRLLTSSRGLFTMETNPHRRLGLNAVFPYIQPKPTCLVLRSTLLNTSKRATNRKWEIPTRAMRYLIIESQSNDEGDAMRCENNHYIEHTQC</sequence>
<gene>
    <name evidence="1" type="ORF">DPMN_002496</name>
</gene>
<reference evidence="1" key="2">
    <citation type="submission" date="2020-11" db="EMBL/GenBank/DDBJ databases">
        <authorList>
            <person name="McCartney M.A."/>
            <person name="Auch B."/>
            <person name="Kono T."/>
            <person name="Mallez S."/>
            <person name="Becker A."/>
            <person name="Gohl D.M."/>
            <person name="Silverstein K.A.T."/>
            <person name="Koren S."/>
            <person name="Bechman K.B."/>
            <person name="Herman A."/>
            <person name="Abrahante J.E."/>
            <person name="Garbe J."/>
        </authorList>
    </citation>
    <scope>NUCLEOTIDE SEQUENCE</scope>
    <source>
        <strain evidence="1">Duluth1</strain>
        <tissue evidence="1">Whole animal</tissue>
    </source>
</reference>
<dbReference type="AlphaFoldDB" id="A0A9D4MMF0"/>
<proteinExistence type="predicted"/>
<protein>
    <submittedName>
        <fullName evidence="1">Uncharacterized protein</fullName>
    </submittedName>
</protein>